<gene>
    <name evidence="10" type="ORF">LTR05_001484</name>
</gene>
<dbReference type="Pfam" id="PF00067">
    <property type="entry name" value="p450"/>
    <property type="match status" value="1"/>
</dbReference>
<evidence type="ECO:0000256" key="1">
    <source>
        <dbReference type="ARBA" id="ARBA00001971"/>
    </source>
</evidence>
<reference evidence="10 11" key="1">
    <citation type="submission" date="2023-08" db="EMBL/GenBank/DDBJ databases">
        <title>Black Yeasts Isolated from many extreme environments.</title>
        <authorList>
            <person name="Coleine C."/>
            <person name="Stajich J.E."/>
            <person name="Selbmann L."/>
        </authorList>
    </citation>
    <scope>NUCLEOTIDE SEQUENCE [LARGE SCALE GENOMIC DNA]</scope>
    <source>
        <strain evidence="10 11">CCFEE 5910</strain>
    </source>
</reference>
<name>A0AAN7THB2_9EURO</name>
<dbReference type="PANTHER" id="PTHR24305:SF230">
    <property type="entry name" value="P450, PUTATIVE (EUROFUNG)-RELATED"/>
    <property type="match status" value="1"/>
</dbReference>
<dbReference type="CDD" id="cd11058">
    <property type="entry name" value="CYP60B-like"/>
    <property type="match status" value="1"/>
</dbReference>
<dbReference type="GO" id="GO:0020037">
    <property type="term" value="F:heme binding"/>
    <property type="evidence" value="ECO:0007669"/>
    <property type="project" value="InterPro"/>
</dbReference>
<dbReference type="SUPFAM" id="SSF48264">
    <property type="entry name" value="Cytochrome P450"/>
    <property type="match status" value="1"/>
</dbReference>
<dbReference type="EMBL" id="JAVRRJ010000001">
    <property type="protein sequence ID" value="KAK5091301.1"/>
    <property type="molecule type" value="Genomic_DNA"/>
</dbReference>
<dbReference type="Gene3D" id="1.10.630.10">
    <property type="entry name" value="Cytochrome P450"/>
    <property type="match status" value="1"/>
</dbReference>
<dbReference type="PRINTS" id="PR00463">
    <property type="entry name" value="EP450I"/>
</dbReference>
<dbReference type="InterPro" id="IPR050121">
    <property type="entry name" value="Cytochrome_P450_monoxygenase"/>
</dbReference>
<dbReference type="PANTHER" id="PTHR24305">
    <property type="entry name" value="CYTOCHROME P450"/>
    <property type="match status" value="1"/>
</dbReference>
<comment type="similarity">
    <text evidence="2 9">Belongs to the cytochrome P450 family.</text>
</comment>
<evidence type="ECO:0000256" key="2">
    <source>
        <dbReference type="ARBA" id="ARBA00010617"/>
    </source>
</evidence>
<dbReference type="AlphaFoldDB" id="A0AAN7THB2"/>
<dbReference type="GO" id="GO:0016705">
    <property type="term" value="F:oxidoreductase activity, acting on paired donors, with incorporation or reduction of molecular oxygen"/>
    <property type="evidence" value="ECO:0007669"/>
    <property type="project" value="InterPro"/>
</dbReference>
<feature type="binding site" description="axial binding residue" evidence="8">
    <location>
        <position position="438"/>
    </location>
    <ligand>
        <name>heme</name>
        <dbReference type="ChEBI" id="CHEBI:30413"/>
    </ligand>
    <ligandPart>
        <name>Fe</name>
        <dbReference type="ChEBI" id="CHEBI:18248"/>
    </ligandPart>
</feature>
<accession>A0AAN7THB2</accession>
<comment type="caution">
    <text evidence="10">The sequence shown here is derived from an EMBL/GenBank/DDBJ whole genome shotgun (WGS) entry which is preliminary data.</text>
</comment>
<evidence type="ECO:0000313" key="11">
    <source>
        <dbReference type="Proteomes" id="UP001309876"/>
    </source>
</evidence>
<dbReference type="InterPro" id="IPR017972">
    <property type="entry name" value="Cyt_P450_CS"/>
</dbReference>
<keyword evidence="11" id="KW-1185">Reference proteome</keyword>
<keyword evidence="3 8" id="KW-0349">Heme</keyword>
<evidence type="ECO:0000313" key="10">
    <source>
        <dbReference type="EMBL" id="KAK5091301.1"/>
    </source>
</evidence>
<comment type="cofactor">
    <cofactor evidence="1 8">
        <name>heme</name>
        <dbReference type="ChEBI" id="CHEBI:30413"/>
    </cofactor>
</comment>
<organism evidence="10 11">
    <name type="scientific">Lithohypha guttulata</name>
    <dbReference type="NCBI Taxonomy" id="1690604"/>
    <lineage>
        <taxon>Eukaryota</taxon>
        <taxon>Fungi</taxon>
        <taxon>Dikarya</taxon>
        <taxon>Ascomycota</taxon>
        <taxon>Pezizomycotina</taxon>
        <taxon>Eurotiomycetes</taxon>
        <taxon>Chaetothyriomycetidae</taxon>
        <taxon>Chaetothyriales</taxon>
        <taxon>Trichomeriaceae</taxon>
        <taxon>Lithohypha</taxon>
    </lineage>
</organism>
<evidence type="ECO:0000256" key="9">
    <source>
        <dbReference type="RuleBase" id="RU000461"/>
    </source>
</evidence>
<evidence type="ECO:0000256" key="4">
    <source>
        <dbReference type="ARBA" id="ARBA00022723"/>
    </source>
</evidence>
<keyword evidence="5 9" id="KW-0560">Oxidoreductase</keyword>
<dbReference type="InterPro" id="IPR002401">
    <property type="entry name" value="Cyt_P450_E_grp-I"/>
</dbReference>
<dbReference type="InterPro" id="IPR001128">
    <property type="entry name" value="Cyt_P450"/>
</dbReference>
<proteinExistence type="inferred from homology"/>
<evidence type="ECO:0008006" key="12">
    <source>
        <dbReference type="Google" id="ProtNLM"/>
    </source>
</evidence>
<keyword evidence="7 9" id="KW-0503">Monooxygenase</keyword>
<evidence type="ECO:0000256" key="8">
    <source>
        <dbReference type="PIRSR" id="PIRSR602401-1"/>
    </source>
</evidence>
<dbReference type="InterPro" id="IPR036396">
    <property type="entry name" value="Cyt_P450_sf"/>
</dbReference>
<dbReference type="GO" id="GO:0005506">
    <property type="term" value="F:iron ion binding"/>
    <property type="evidence" value="ECO:0007669"/>
    <property type="project" value="InterPro"/>
</dbReference>
<evidence type="ECO:0000256" key="6">
    <source>
        <dbReference type="ARBA" id="ARBA00023004"/>
    </source>
</evidence>
<protein>
    <recommendedName>
        <fullName evidence="12">Cytochrome P450</fullName>
    </recommendedName>
</protein>
<dbReference type="PROSITE" id="PS00086">
    <property type="entry name" value="CYTOCHROME_P450"/>
    <property type="match status" value="1"/>
</dbReference>
<dbReference type="Proteomes" id="UP001309876">
    <property type="component" value="Unassembled WGS sequence"/>
</dbReference>
<dbReference type="GO" id="GO:0004497">
    <property type="term" value="F:monooxygenase activity"/>
    <property type="evidence" value="ECO:0007669"/>
    <property type="project" value="UniProtKB-KW"/>
</dbReference>
<evidence type="ECO:0000256" key="3">
    <source>
        <dbReference type="ARBA" id="ARBA00022617"/>
    </source>
</evidence>
<evidence type="ECO:0000256" key="7">
    <source>
        <dbReference type="ARBA" id="ARBA00023033"/>
    </source>
</evidence>
<evidence type="ECO:0000256" key="5">
    <source>
        <dbReference type="ARBA" id="ARBA00023002"/>
    </source>
</evidence>
<keyword evidence="4 8" id="KW-0479">Metal-binding</keyword>
<dbReference type="PRINTS" id="PR00385">
    <property type="entry name" value="P450"/>
</dbReference>
<keyword evidence="6 8" id="KW-0408">Iron</keyword>
<sequence length="494" mass="56114">MLPWLVVAAVAAYTGYQIFGAIYNIYFHPLASFPGPKLWIAFPVLRRIFAATGNLDRELIKFHQRFGEVVRFTDDSLSFTTAQAWKGIYGYGHGSKQWPKEEFRPPGSVNNILFCNDVEHARFRKALAPAFSEQSLRLQEDLIKGYVDILIASLREEADKGQNADMTMWYNLTTFDIISDLAFGEPSNCLKNKAYTEYIITIFKFLQVVPMIQLAKFYPSIWKTISLFIGKSVQTKRENLFKIGTDTAMKRKNDRSKDGRGDFMEALLRHSEMKDPISDAELGSNAHILFMAGSETSSTLLAGTTYYMLKTPGVIQNAMQEVRSAFENQDDITFTSASAKIPYTLACLEEGLRMYPPVPTCLVRTTPEPATISGYAVPAGTHVGVHQLAANMSHRNFSQPDSFKPERWMPELNSDEKSPFYSDNRDARQPFSIGPRNCIGMNLAFAEMRQILARVLWNFDLELVDKEQHWAKQKTYVVWAKEPLLCHIRARKSV</sequence>